<dbReference type="GO" id="GO:0016853">
    <property type="term" value="F:isomerase activity"/>
    <property type="evidence" value="ECO:0007669"/>
    <property type="project" value="UniProtKB-KW"/>
</dbReference>
<dbReference type="Gene3D" id="2.60.120.10">
    <property type="entry name" value="Jelly Rolls"/>
    <property type="match status" value="2"/>
</dbReference>
<dbReference type="InterPro" id="IPR014628">
    <property type="entry name" value="Man6P_isomerase_Firm_short"/>
</dbReference>
<dbReference type="CDD" id="cd07010">
    <property type="entry name" value="cupin_PMI_type_I_N_bac"/>
    <property type="match status" value="1"/>
</dbReference>
<accession>A0ABU9AR34</accession>
<reference evidence="4 5" key="1">
    <citation type="submission" date="2024-04" db="EMBL/GenBank/DDBJ databases">
        <title>Luteolibacter sp. isolated from soil.</title>
        <authorList>
            <person name="An J."/>
        </authorList>
    </citation>
    <scope>NUCLEOTIDE SEQUENCE [LARGE SCALE GENOMIC DNA]</scope>
    <source>
        <strain evidence="4 5">Y139</strain>
    </source>
</reference>
<dbReference type="InterPro" id="IPR046457">
    <property type="entry name" value="PMI_typeI_cat"/>
</dbReference>
<dbReference type="Pfam" id="PF20511">
    <property type="entry name" value="PMI_typeI_cat"/>
    <property type="match status" value="1"/>
</dbReference>
<keyword evidence="4" id="KW-0413">Isomerase</keyword>
<keyword evidence="2" id="KW-0862">Zinc</keyword>
<organism evidence="4 5">
    <name type="scientific">Luteolibacter soli</name>
    <dbReference type="NCBI Taxonomy" id="3135280"/>
    <lineage>
        <taxon>Bacteria</taxon>
        <taxon>Pseudomonadati</taxon>
        <taxon>Verrucomicrobiota</taxon>
        <taxon>Verrucomicrobiia</taxon>
        <taxon>Verrucomicrobiales</taxon>
        <taxon>Verrucomicrobiaceae</taxon>
        <taxon>Luteolibacter</taxon>
    </lineage>
</organism>
<evidence type="ECO:0000259" key="3">
    <source>
        <dbReference type="Pfam" id="PF20511"/>
    </source>
</evidence>
<dbReference type="PANTHER" id="PTHR42742:SF3">
    <property type="entry name" value="FRUCTOKINASE"/>
    <property type="match status" value="1"/>
</dbReference>
<dbReference type="Proteomes" id="UP001371305">
    <property type="component" value="Unassembled WGS sequence"/>
</dbReference>
<sequence>MEPIVFEPLYMQRVWGGRELERQYGRHLPDDAPYGESWEIVDREKEQSVVKGGSFAGKSLHELWTGHRDEVFGAGLPDSDRFPLLIKVLDARDDLSIQVHPPVLLAAGLGGEPKTEMWYIAGADAGAKLYVGLKRGATRGSFEEAIESGAVAGSVHAIEPKAGDSIFIPSGRLHAIGAGFLIHEIQQNSDTTYRVFDWNRMGLDGKPRELHVAESLASIDFEDFEPGMDEPNGTVIAECEYFRVEKLTLATSETAGNRDVSRFSIFSVAEGAVICEGSRFSKGDFFLLPKGAGQLRAEIDSVVLRTTLPS</sequence>
<gene>
    <name evidence="4" type="ORF">WKV53_03975</name>
</gene>
<dbReference type="SUPFAM" id="SSF51182">
    <property type="entry name" value="RmlC-like cupins"/>
    <property type="match status" value="1"/>
</dbReference>
<dbReference type="InterPro" id="IPR014710">
    <property type="entry name" value="RmlC-like_jellyroll"/>
</dbReference>
<dbReference type="EMBL" id="JBBUKT010000001">
    <property type="protein sequence ID" value="MEK7949636.1"/>
    <property type="molecule type" value="Genomic_DNA"/>
</dbReference>
<evidence type="ECO:0000256" key="2">
    <source>
        <dbReference type="ARBA" id="ARBA00022833"/>
    </source>
</evidence>
<proteinExistence type="predicted"/>
<evidence type="ECO:0000256" key="1">
    <source>
        <dbReference type="ARBA" id="ARBA00022723"/>
    </source>
</evidence>
<keyword evidence="5" id="KW-1185">Reference proteome</keyword>
<comment type="caution">
    <text evidence="4">The sequence shown here is derived from an EMBL/GenBank/DDBJ whole genome shotgun (WGS) entry which is preliminary data.</text>
</comment>
<name>A0ABU9AR34_9BACT</name>
<feature type="domain" description="Phosphomannose isomerase type I catalytic" evidence="3">
    <location>
        <begin position="9"/>
        <end position="102"/>
    </location>
</feature>
<dbReference type="InterPro" id="IPR011051">
    <property type="entry name" value="RmlC_Cupin_sf"/>
</dbReference>
<evidence type="ECO:0000313" key="4">
    <source>
        <dbReference type="EMBL" id="MEK7949636.1"/>
    </source>
</evidence>
<keyword evidence="1" id="KW-0479">Metal-binding</keyword>
<dbReference type="RefSeq" id="WP_341403055.1">
    <property type="nucleotide sequence ID" value="NZ_JBBUKT010000001.1"/>
</dbReference>
<evidence type="ECO:0000313" key="5">
    <source>
        <dbReference type="Proteomes" id="UP001371305"/>
    </source>
</evidence>
<dbReference type="PANTHER" id="PTHR42742">
    <property type="entry name" value="TRANSCRIPTIONAL REPRESSOR MPRA"/>
    <property type="match status" value="1"/>
</dbReference>
<protein>
    <submittedName>
        <fullName evidence="4">Type I phosphomannose isomerase catalytic subunit</fullName>
    </submittedName>
</protein>
<dbReference type="PIRSF" id="PIRSF036894">
    <property type="entry name" value="PMI_Firm_short"/>
    <property type="match status" value="1"/>
</dbReference>
<dbReference type="InterPro" id="IPR051804">
    <property type="entry name" value="Carb_Metab_Reg_Kinase/Isom"/>
</dbReference>